<dbReference type="Pfam" id="PF00246">
    <property type="entry name" value="Peptidase_M14"/>
    <property type="match status" value="1"/>
</dbReference>
<gene>
    <name evidence="2" type="ORF">S01H1_23410</name>
</gene>
<dbReference type="GO" id="GO:0006508">
    <property type="term" value="P:proteolysis"/>
    <property type="evidence" value="ECO:0007669"/>
    <property type="project" value="InterPro"/>
</dbReference>
<dbReference type="InterPro" id="IPR000834">
    <property type="entry name" value="Peptidase_M14"/>
</dbReference>
<dbReference type="Gene3D" id="3.40.630.10">
    <property type="entry name" value="Zn peptidases"/>
    <property type="match status" value="1"/>
</dbReference>
<accession>X0UAT3</accession>
<dbReference type="SUPFAM" id="SSF53187">
    <property type="entry name" value="Zn-dependent exopeptidases"/>
    <property type="match status" value="1"/>
</dbReference>
<proteinExistence type="predicted"/>
<evidence type="ECO:0000313" key="2">
    <source>
        <dbReference type="EMBL" id="GAF97447.1"/>
    </source>
</evidence>
<comment type="caution">
    <text evidence="2">The sequence shown here is derived from an EMBL/GenBank/DDBJ whole genome shotgun (WGS) entry which is preliminary data.</text>
</comment>
<dbReference type="GO" id="GO:0004181">
    <property type="term" value="F:metallocarboxypeptidase activity"/>
    <property type="evidence" value="ECO:0007669"/>
    <property type="project" value="InterPro"/>
</dbReference>
<protein>
    <recommendedName>
        <fullName evidence="1">Peptidase M14 domain-containing protein</fullName>
    </recommendedName>
</protein>
<evidence type="ECO:0000259" key="1">
    <source>
        <dbReference type="Pfam" id="PF00246"/>
    </source>
</evidence>
<sequence>HPFLLVIISSPENLANLDRLREVNARISNPRGIPENEIKKLVREGKAVICQSMSLHATEIGGTQMTPELTYDLITRSDEETQRILNNVVFFLMPSFNPDGQIMVTDWYRKTVGTEFEGAGLPWLYHKYAGHDNNRDGDYINLAES</sequence>
<reference evidence="2" key="1">
    <citation type="journal article" date="2014" name="Front. Microbiol.">
        <title>High frequency of phylogenetically diverse reductive dehalogenase-homologous genes in deep subseafloor sedimentary metagenomes.</title>
        <authorList>
            <person name="Kawai M."/>
            <person name="Futagami T."/>
            <person name="Toyoda A."/>
            <person name="Takaki Y."/>
            <person name="Nishi S."/>
            <person name="Hori S."/>
            <person name="Arai W."/>
            <person name="Tsubouchi T."/>
            <person name="Morono Y."/>
            <person name="Uchiyama I."/>
            <person name="Ito T."/>
            <person name="Fujiyama A."/>
            <person name="Inagaki F."/>
            <person name="Takami H."/>
        </authorList>
    </citation>
    <scope>NUCLEOTIDE SEQUENCE</scope>
    <source>
        <strain evidence="2">Expedition CK06-06</strain>
    </source>
</reference>
<feature type="non-terminal residue" evidence="2">
    <location>
        <position position="1"/>
    </location>
</feature>
<dbReference type="EMBL" id="BARS01013508">
    <property type="protein sequence ID" value="GAF97447.1"/>
    <property type="molecule type" value="Genomic_DNA"/>
</dbReference>
<dbReference type="GO" id="GO:0008270">
    <property type="term" value="F:zinc ion binding"/>
    <property type="evidence" value="ECO:0007669"/>
    <property type="project" value="InterPro"/>
</dbReference>
<organism evidence="2">
    <name type="scientific">marine sediment metagenome</name>
    <dbReference type="NCBI Taxonomy" id="412755"/>
    <lineage>
        <taxon>unclassified sequences</taxon>
        <taxon>metagenomes</taxon>
        <taxon>ecological metagenomes</taxon>
    </lineage>
</organism>
<feature type="domain" description="Peptidase M14" evidence="1">
    <location>
        <begin position="32"/>
        <end position="111"/>
    </location>
</feature>
<name>X0UAT3_9ZZZZ</name>
<feature type="non-terminal residue" evidence="2">
    <location>
        <position position="145"/>
    </location>
</feature>
<dbReference type="AlphaFoldDB" id="X0UAT3"/>